<dbReference type="PANTHER" id="PTHR30069">
    <property type="entry name" value="TONB-DEPENDENT OUTER MEMBRANE RECEPTOR"/>
    <property type="match status" value="1"/>
</dbReference>
<keyword evidence="2 8" id="KW-0813">Transport</keyword>
<dbReference type="Gene3D" id="2.60.40.1120">
    <property type="entry name" value="Carboxypeptidase-like, regulatory domain"/>
    <property type="match status" value="1"/>
</dbReference>
<accession>A0A1W2GZX7</accession>
<dbReference type="PROSITE" id="PS50008">
    <property type="entry name" value="PIPLC_Y_DOMAIN"/>
    <property type="match status" value="1"/>
</dbReference>
<dbReference type="OrthoDB" id="1111684at2"/>
<dbReference type="InterPro" id="IPR039426">
    <property type="entry name" value="TonB-dep_rcpt-like"/>
</dbReference>
<comment type="subcellular location">
    <subcellularLocation>
        <location evidence="1 8">Cell outer membrane</location>
        <topology evidence="1 8">Multi-pass membrane protein</topology>
    </subcellularLocation>
</comment>
<dbReference type="GO" id="GO:0004435">
    <property type="term" value="F:phosphatidylinositol-4,5-bisphosphate phospholipase C activity"/>
    <property type="evidence" value="ECO:0007669"/>
    <property type="project" value="InterPro"/>
</dbReference>
<keyword evidence="3 8" id="KW-1134">Transmembrane beta strand</keyword>
<dbReference type="InterPro" id="IPR001711">
    <property type="entry name" value="PLipase_C_Pinositol-sp_Y"/>
</dbReference>
<dbReference type="InterPro" id="IPR008969">
    <property type="entry name" value="CarboxyPept-like_regulatory"/>
</dbReference>
<evidence type="ECO:0000256" key="7">
    <source>
        <dbReference type="ARBA" id="ARBA00023237"/>
    </source>
</evidence>
<evidence type="ECO:0000313" key="12">
    <source>
        <dbReference type="Proteomes" id="UP000192333"/>
    </source>
</evidence>
<evidence type="ECO:0000256" key="6">
    <source>
        <dbReference type="ARBA" id="ARBA00023136"/>
    </source>
</evidence>
<name>A0A1W2GZX7_9BACT</name>
<dbReference type="PANTHER" id="PTHR30069:SF29">
    <property type="entry name" value="HEMOGLOBIN AND HEMOGLOBIN-HAPTOGLOBIN-BINDING PROTEIN 1-RELATED"/>
    <property type="match status" value="1"/>
</dbReference>
<dbReference type="SUPFAM" id="SSF49464">
    <property type="entry name" value="Carboxypeptidase regulatory domain-like"/>
    <property type="match status" value="1"/>
</dbReference>
<evidence type="ECO:0000256" key="4">
    <source>
        <dbReference type="ARBA" id="ARBA00022692"/>
    </source>
</evidence>
<dbReference type="InterPro" id="IPR036942">
    <property type="entry name" value="Beta-barrel_TonB_sf"/>
</dbReference>
<dbReference type="GO" id="GO:0035556">
    <property type="term" value="P:intracellular signal transduction"/>
    <property type="evidence" value="ECO:0007669"/>
    <property type="project" value="InterPro"/>
</dbReference>
<dbReference type="RefSeq" id="WP_084119042.1">
    <property type="nucleotide sequence ID" value="NZ_LT838813.1"/>
</dbReference>
<dbReference type="STRING" id="758820.SAMN00777080_0749"/>
<feature type="domain" description="PI-PLC Y-box" evidence="10">
    <location>
        <begin position="769"/>
        <end position="818"/>
    </location>
</feature>
<keyword evidence="6 8" id="KW-0472">Membrane</keyword>
<dbReference type="Pfam" id="PF13715">
    <property type="entry name" value="CarbopepD_reg_2"/>
    <property type="match status" value="1"/>
</dbReference>
<dbReference type="Gene3D" id="2.40.170.20">
    <property type="entry name" value="TonB-dependent receptor, beta-barrel domain"/>
    <property type="match status" value="1"/>
</dbReference>
<protein>
    <submittedName>
        <fullName evidence="11">Outer membrane receptor for ferrienterochelin and colicins</fullName>
    </submittedName>
</protein>
<sequence>MVRLLLFSILSLLSFWAKAQDRISLNGTYSSEQLIESIEQQTPFRFVYQSQILPKGKVVDLNFEQAKLEEILSFWTAALQLEYKIQGNLILLSPTASSRRILSGYVTNQGDGEKLIGANIQVLGTGIGITTNEYGYFALSIPQGNYKVKISYVGFQTLTEEVALFQDIAKNFQLQIANVLLDEVSVVSVEDKVEEIQMSSFKVNMALVRKLPAIGGEVDPLRILQLLPGVQFGTEGTSGFNVRGGSQDQNLILLDGVPMYNVSHLFGFLSVFNADAIQNMDLTKGAFPARYGGRLSSVLDISMKEGTKERISGNVGLSTFASKFFLEGPLAGEKMTFMVSARRSFLDPILVPVTRRQKIENGASGGQSNYSFYDINAKVNYTISAKDRIYMSIYQGNDRYRDNTLRISSFGNSTVESEQDVKLGWGNQVASLRWNHVFQPTLFSNVNIFTSRYQLNTVSDNNVEIRSGSERIFSEDFSDQQSSIRDYGGKIDFSYFPNPTHFVKFGGLLLRHRFVNQFQSNFSITRNNQREEDSSSLREENNAWEGFVFVEDEITINRNLGVNVGIHASNFWSGGVSYPSIQPRASFRWAINESNAIKGGYAKMTQYLHLLTNSGIGLPTDLWLGSSPEIGPQNANQWSLGYTKTFSRGVDFTVEGFHKKMEGLLDFKDGVTFFLNTGSISEKVTTGDGLAKGVEMMLQKQVGKTQGWISYTWSKSDRIFQEINNGEPFPFIFDRRHDFSALINQQVGKRWNISATWIYLTGRAVTLPVSTFVENVVVPGDRIGNNADLIEYSARNAYRFKPYHRLDVSANYEKTTTWGGHRFSVSVYNLYNRQNTFFLSQDPGSASDASIQLIDNPLFPLIPGFSYGIFF</sequence>
<keyword evidence="12" id="KW-1185">Reference proteome</keyword>
<dbReference type="Proteomes" id="UP000192333">
    <property type="component" value="Chromosome I"/>
</dbReference>
<dbReference type="AlphaFoldDB" id="A0A1W2GZX7"/>
<feature type="signal peptide" evidence="9">
    <location>
        <begin position="1"/>
        <end position="19"/>
    </location>
</feature>
<dbReference type="GO" id="GO:0006629">
    <property type="term" value="P:lipid metabolic process"/>
    <property type="evidence" value="ECO:0007669"/>
    <property type="project" value="InterPro"/>
</dbReference>
<feature type="chain" id="PRO_5010699710" evidence="9">
    <location>
        <begin position="20"/>
        <end position="871"/>
    </location>
</feature>
<keyword evidence="7 8" id="KW-0998">Cell outer membrane</keyword>
<keyword evidence="11" id="KW-0675">Receptor</keyword>
<keyword evidence="5 9" id="KW-0732">Signal</keyword>
<dbReference type="GO" id="GO:0009279">
    <property type="term" value="C:cell outer membrane"/>
    <property type="evidence" value="ECO:0007669"/>
    <property type="project" value="UniProtKB-SubCell"/>
</dbReference>
<dbReference type="Gene3D" id="2.170.130.10">
    <property type="entry name" value="TonB-dependent receptor, plug domain"/>
    <property type="match status" value="1"/>
</dbReference>
<proteinExistence type="inferred from homology"/>
<dbReference type="Pfam" id="PF07715">
    <property type="entry name" value="Plug"/>
    <property type="match status" value="1"/>
</dbReference>
<evidence type="ECO:0000256" key="2">
    <source>
        <dbReference type="ARBA" id="ARBA00022448"/>
    </source>
</evidence>
<evidence type="ECO:0000313" key="11">
    <source>
        <dbReference type="EMBL" id="SMD42209.1"/>
    </source>
</evidence>
<gene>
    <name evidence="11" type="ORF">SAMN00777080_0749</name>
</gene>
<evidence type="ECO:0000259" key="10">
    <source>
        <dbReference type="PROSITE" id="PS50008"/>
    </source>
</evidence>
<dbReference type="InterPro" id="IPR012910">
    <property type="entry name" value="Plug_dom"/>
</dbReference>
<dbReference type="InterPro" id="IPR037066">
    <property type="entry name" value="Plug_dom_sf"/>
</dbReference>
<evidence type="ECO:0000256" key="8">
    <source>
        <dbReference type="PROSITE-ProRule" id="PRU01360"/>
    </source>
</evidence>
<organism evidence="11 12">
    <name type="scientific">Aquiflexum balticum DSM 16537</name>
    <dbReference type="NCBI Taxonomy" id="758820"/>
    <lineage>
        <taxon>Bacteria</taxon>
        <taxon>Pseudomonadati</taxon>
        <taxon>Bacteroidota</taxon>
        <taxon>Cytophagia</taxon>
        <taxon>Cytophagales</taxon>
        <taxon>Cyclobacteriaceae</taxon>
        <taxon>Aquiflexum</taxon>
    </lineage>
</organism>
<evidence type="ECO:0000256" key="1">
    <source>
        <dbReference type="ARBA" id="ARBA00004571"/>
    </source>
</evidence>
<dbReference type="GO" id="GO:0044718">
    <property type="term" value="P:siderophore transmembrane transport"/>
    <property type="evidence" value="ECO:0007669"/>
    <property type="project" value="TreeGrafter"/>
</dbReference>
<keyword evidence="4 8" id="KW-0812">Transmembrane</keyword>
<dbReference type="PROSITE" id="PS52016">
    <property type="entry name" value="TONB_DEPENDENT_REC_3"/>
    <property type="match status" value="1"/>
</dbReference>
<evidence type="ECO:0000256" key="5">
    <source>
        <dbReference type="ARBA" id="ARBA00022729"/>
    </source>
</evidence>
<evidence type="ECO:0000256" key="9">
    <source>
        <dbReference type="SAM" id="SignalP"/>
    </source>
</evidence>
<reference evidence="12" key="1">
    <citation type="submission" date="2017-04" db="EMBL/GenBank/DDBJ databases">
        <authorList>
            <person name="Varghese N."/>
            <person name="Submissions S."/>
        </authorList>
    </citation>
    <scope>NUCLEOTIDE SEQUENCE [LARGE SCALE GENOMIC DNA]</scope>
    <source>
        <strain evidence="12">DSM 16537</strain>
    </source>
</reference>
<comment type="similarity">
    <text evidence="8">Belongs to the TonB-dependent receptor family.</text>
</comment>
<dbReference type="GO" id="GO:0015344">
    <property type="term" value="F:siderophore uptake transmembrane transporter activity"/>
    <property type="evidence" value="ECO:0007669"/>
    <property type="project" value="TreeGrafter"/>
</dbReference>
<evidence type="ECO:0000256" key="3">
    <source>
        <dbReference type="ARBA" id="ARBA00022452"/>
    </source>
</evidence>
<dbReference type="EMBL" id="LT838813">
    <property type="protein sequence ID" value="SMD42209.1"/>
    <property type="molecule type" value="Genomic_DNA"/>
</dbReference>
<dbReference type="SUPFAM" id="SSF56935">
    <property type="entry name" value="Porins"/>
    <property type="match status" value="1"/>
</dbReference>